<accession>A0A0L0CA62</accession>
<organism evidence="1 2">
    <name type="scientific">Lucilia cuprina</name>
    <name type="common">Green bottle fly</name>
    <name type="synonym">Australian sheep blowfly</name>
    <dbReference type="NCBI Taxonomy" id="7375"/>
    <lineage>
        <taxon>Eukaryota</taxon>
        <taxon>Metazoa</taxon>
        <taxon>Ecdysozoa</taxon>
        <taxon>Arthropoda</taxon>
        <taxon>Hexapoda</taxon>
        <taxon>Insecta</taxon>
        <taxon>Pterygota</taxon>
        <taxon>Neoptera</taxon>
        <taxon>Endopterygota</taxon>
        <taxon>Diptera</taxon>
        <taxon>Brachycera</taxon>
        <taxon>Muscomorpha</taxon>
        <taxon>Oestroidea</taxon>
        <taxon>Calliphoridae</taxon>
        <taxon>Luciliinae</taxon>
        <taxon>Lucilia</taxon>
    </lineage>
</organism>
<evidence type="ECO:0000313" key="2">
    <source>
        <dbReference type="Proteomes" id="UP000037069"/>
    </source>
</evidence>
<dbReference type="EMBL" id="JRES01000692">
    <property type="protein sequence ID" value="KNC29105.1"/>
    <property type="molecule type" value="Genomic_DNA"/>
</dbReference>
<dbReference type="AlphaFoldDB" id="A0A0L0CA62"/>
<keyword evidence="2" id="KW-1185">Reference proteome</keyword>
<protein>
    <submittedName>
        <fullName evidence="1">Uncharacterized protein</fullName>
    </submittedName>
</protein>
<comment type="caution">
    <text evidence="1">The sequence shown here is derived from an EMBL/GenBank/DDBJ whole genome shotgun (WGS) entry which is preliminary data.</text>
</comment>
<name>A0A0L0CA62_LUCCU</name>
<reference evidence="1 2" key="1">
    <citation type="journal article" date="2015" name="Nat. Commun.">
        <title>Lucilia cuprina genome unlocks parasitic fly biology to underpin future interventions.</title>
        <authorList>
            <person name="Anstead C.A."/>
            <person name="Korhonen P.K."/>
            <person name="Young N.D."/>
            <person name="Hall R.S."/>
            <person name="Jex A.R."/>
            <person name="Murali S.C."/>
            <person name="Hughes D.S."/>
            <person name="Lee S.F."/>
            <person name="Perry T."/>
            <person name="Stroehlein A.J."/>
            <person name="Ansell B.R."/>
            <person name="Breugelmans B."/>
            <person name="Hofmann A."/>
            <person name="Qu J."/>
            <person name="Dugan S."/>
            <person name="Lee S.L."/>
            <person name="Chao H."/>
            <person name="Dinh H."/>
            <person name="Han Y."/>
            <person name="Doddapaneni H.V."/>
            <person name="Worley K.C."/>
            <person name="Muzny D.M."/>
            <person name="Ioannidis P."/>
            <person name="Waterhouse R.M."/>
            <person name="Zdobnov E.M."/>
            <person name="James P.J."/>
            <person name="Bagnall N.H."/>
            <person name="Kotze A.C."/>
            <person name="Gibbs R.A."/>
            <person name="Richards S."/>
            <person name="Batterham P."/>
            <person name="Gasser R.B."/>
        </authorList>
    </citation>
    <scope>NUCLEOTIDE SEQUENCE [LARGE SCALE GENOMIC DNA]</scope>
    <source>
        <strain evidence="1 2">LS</strain>
        <tissue evidence="1">Full body</tissue>
    </source>
</reference>
<proteinExistence type="predicted"/>
<evidence type="ECO:0000313" key="1">
    <source>
        <dbReference type="EMBL" id="KNC29105.1"/>
    </source>
</evidence>
<sequence>MSTNHILGIVKKEFINKSLPTEHSIRPEGSAINNGQKFFGFFQLYLTTGQQNLSTHPVGSGGGVGTTTAPLCGGTMAILPPKAQMPINPKIVMNFIMLTPQLANTRIFYKICLFVKNILQMFKKSSFTYTLDSTCFRVEIQTYGCVFCFPEKMLIKWNLLMALVAAAPGLLPPLVFCLDLRPIIVIPLKL</sequence>
<gene>
    <name evidence="1" type="ORF">FF38_14532</name>
</gene>
<dbReference type="Proteomes" id="UP000037069">
    <property type="component" value="Unassembled WGS sequence"/>
</dbReference>